<dbReference type="SUPFAM" id="SSF55781">
    <property type="entry name" value="GAF domain-like"/>
    <property type="match status" value="1"/>
</dbReference>
<proteinExistence type="predicted"/>
<dbReference type="InterPro" id="IPR036388">
    <property type="entry name" value="WH-like_DNA-bd_sf"/>
</dbReference>
<dbReference type="GO" id="GO:0003723">
    <property type="term" value="F:RNA binding"/>
    <property type="evidence" value="ECO:0007669"/>
    <property type="project" value="InterPro"/>
</dbReference>
<feature type="domain" description="ANTAR" evidence="3">
    <location>
        <begin position="177"/>
        <end position="238"/>
    </location>
</feature>
<dbReference type="AlphaFoldDB" id="A0A1Y5PI33"/>
<name>A0A1Y5PI33_9MYCO</name>
<keyword evidence="2" id="KW-0804">Transcription</keyword>
<dbReference type="SMART" id="SM00065">
    <property type="entry name" value="GAF"/>
    <property type="match status" value="1"/>
</dbReference>
<organism evidence="4">
    <name type="scientific">uncultured Mycobacterium sp</name>
    <dbReference type="NCBI Taxonomy" id="171292"/>
    <lineage>
        <taxon>Bacteria</taxon>
        <taxon>Bacillati</taxon>
        <taxon>Actinomycetota</taxon>
        <taxon>Actinomycetes</taxon>
        <taxon>Mycobacteriales</taxon>
        <taxon>Mycobacteriaceae</taxon>
        <taxon>Mycobacterium</taxon>
        <taxon>environmental samples</taxon>
    </lineage>
</organism>
<evidence type="ECO:0000313" key="4">
    <source>
        <dbReference type="EMBL" id="SBS76969.1"/>
    </source>
</evidence>
<sequence length="255" mass="26555">MAGSDQVGADDANLRAGIGDLAGLVAGSRSLSESLAEVAGFAARVIPGADGVGVALFAAAPDDTVETSSASTAVVEEIERIQYVTLREGPGLSAVRERRPVLSDSLGGEQRWPRFGPRVGRLGVHSVLALPLVVADRVIGAISVYAYDKDAFGEHAVELGELFARPAAVTVHNAQVLAHAQVLTARLQAALLTRPVIDQAIGLIRGRTGRSAEDALSHLRAVSQAEQRKLVDVAQSLVDEAVRRARARTPAGPGV</sequence>
<protein>
    <submittedName>
        <fullName evidence="4">ANTAR domain protein</fullName>
    </submittedName>
</protein>
<dbReference type="Gene3D" id="3.30.450.40">
    <property type="match status" value="1"/>
</dbReference>
<dbReference type="InterPro" id="IPR029016">
    <property type="entry name" value="GAF-like_dom_sf"/>
</dbReference>
<evidence type="ECO:0000259" key="3">
    <source>
        <dbReference type="PROSITE" id="PS50921"/>
    </source>
</evidence>
<dbReference type="EMBL" id="FLQS01000033">
    <property type="protein sequence ID" value="SBS76969.1"/>
    <property type="molecule type" value="Genomic_DNA"/>
</dbReference>
<gene>
    <name evidence="4" type="ORF">MHPYR_390035</name>
</gene>
<evidence type="ECO:0000256" key="1">
    <source>
        <dbReference type="ARBA" id="ARBA00023015"/>
    </source>
</evidence>
<dbReference type="SMART" id="SM01012">
    <property type="entry name" value="ANTAR"/>
    <property type="match status" value="1"/>
</dbReference>
<accession>A0A1Y5PI33</accession>
<evidence type="ECO:0000256" key="2">
    <source>
        <dbReference type="ARBA" id="ARBA00023163"/>
    </source>
</evidence>
<dbReference type="InterPro" id="IPR005561">
    <property type="entry name" value="ANTAR"/>
</dbReference>
<reference evidence="4" key="1">
    <citation type="submission" date="2016-03" db="EMBL/GenBank/DDBJ databases">
        <authorList>
            <person name="Ploux O."/>
        </authorList>
    </citation>
    <scope>NUCLEOTIDE SEQUENCE</scope>
    <source>
        <strain evidence="4">UC10</strain>
    </source>
</reference>
<keyword evidence="1" id="KW-0805">Transcription regulation</keyword>
<dbReference type="InterPro" id="IPR003018">
    <property type="entry name" value="GAF"/>
</dbReference>
<dbReference type="Pfam" id="PF13185">
    <property type="entry name" value="GAF_2"/>
    <property type="match status" value="1"/>
</dbReference>
<dbReference type="PROSITE" id="PS50921">
    <property type="entry name" value="ANTAR"/>
    <property type="match status" value="1"/>
</dbReference>
<dbReference type="InterPro" id="IPR012074">
    <property type="entry name" value="GAF_ANTAR"/>
</dbReference>
<dbReference type="Pfam" id="PF03861">
    <property type="entry name" value="ANTAR"/>
    <property type="match status" value="1"/>
</dbReference>
<dbReference type="Gene3D" id="1.10.10.10">
    <property type="entry name" value="Winged helix-like DNA-binding domain superfamily/Winged helix DNA-binding domain"/>
    <property type="match status" value="1"/>
</dbReference>
<dbReference type="PIRSF" id="PIRSF036625">
    <property type="entry name" value="GAF_ANTAR"/>
    <property type="match status" value="1"/>
</dbReference>